<dbReference type="OrthoDB" id="4776522at2759"/>
<keyword evidence="2" id="KW-1185">Reference proteome</keyword>
<dbReference type="EMBL" id="MU005634">
    <property type="protein sequence ID" value="KAF2676458.1"/>
    <property type="molecule type" value="Genomic_DNA"/>
</dbReference>
<sequence length="466" mass="50968">MRVGSTAIDAADLADRLKARAAPRRLRAPNCTHITMERVWLGDDIQCPVCGRVPSLGFLYECRQDTDVSFSHCKPAVAGNSISESGKSTLRQELEEVGLSESVIHTAEQGGYTEEQLEKLKILKEQLKQVIADTVQAQQINNAVAKLACYRKGPSNNDGAFNSSLTKEMSSPSCHYSACHTCRPYFKDRIFISFDAALTGECKPVTDLDAAFLPTKSLHIMRTIGLSQPSCGSADGVSPSTLPTSTDYTLDSASTTSRSSALTFKTTQSDMDDLDETRRHRRRFYKMGHRSSGSISRDLNRLPLFTRQGLKSAFQGLFRPSRESSSSGSNITLPMPRTSFARSLDDIPAVGEFDMGALRRVRRQKERNDLRNGMHADEIEGVRVRLYGQTRHARSVEEDEGGSTSSEYTVYSCGSEGSEVEVDGGVALTEEAVETHTPDIISDPLMAQQAGVGQDGVDLGSIMTQV</sequence>
<name>A0A6G1IED2_9PLEO</name>
<gene>
    <name evidence="1" type="ORF">K458DRAFT_321916</name>
</gene>
<dbReference type="AlphaFoldDB" id="A0A6G1IED2"/>
<evidence type="ECO:0000313" key="2">
    <source>
        <dbReference type="Proteomes" id="UP000799291"/>
    </source>
</evidence>
<proteinExistence type="predicted"/>
<evidence type="ECO:0000313" key="1">
    <source>
        <dbReference type="EMBL" id="KAF2676458.1"/>
    </source>
</evidence>
<protein>
    <submittedName>
        <fullName evidence="1">Uncharacterized protein</fullName>
    </submittedName>
</protein>
<dbReference type="Proteomes" id="UP000799291">
    <property type="component" value="Unassembled WGS sequence"/>
</dbReference>
<accession>A0A6G1IED2</accession>
<reference evidence="1" key="1">
    <citation type="journal article" date="2020" name="Stud. Mycol.">
        <title>101 Dothideomycetes genomes: a test case for predicting lifestyles and emergence of pathogens.</title>
        <authorList>
            <person name="Haridas S."/>
            <person name="Albert R."/>
            <person name="Binder M."/>
            <person name="Bloem J."/>
            <person name="Labutti K."/>
            <person name="Salamov A."/>
            <person name="Andreopoulos B."/>
            <person name="Baker S."/>
            <person name="Barry K."/>
            <person name="Bills G."/>
            <person name="Bluhm B."/>
            <person name="Cannon C."/>
            <person name="Castanera R."/>
            <person name="Culley D."/>
            <person name="Daum C."/>
            <person name="Ezra D."/>
            <person name="Gonzalez J."/>
            <person name="Henrissat B."/>
            <person name="Kuo A."/>
            <person name="Liang C."/>
            <person name="Lipzen A."/>
            <person name="Lutzoni F."/>
            <person name="Magnuson J."/>
            <person name="Mondo S."/>
            <person name="Nolan M."/>
            <person name="Ohm R."/>
            <person name="Pangilinan J."/>
            <person name="Park H.-J."/>
            <person name="Ramirez L."/>
            <person name="Alfaro M."/>
            <person name="Sun H."/>
            <person name="Tritt A."/>
            <person name="Yoshinaga Y."/>
            <person name="Zwiers L.-H."/>
            <person name="Turgeon B."/>
            <person name="Goodwin S."/>
            <person name="Spatafora J."/>
            <person name="Crous P."/>
            <person name="Grigoriev I."/>
        </authorList>
    </citation>
    <scope>NUCLEOTIDE SEQUENCE</scope>
    <source>
        <strain evidence="1">CBS 122367</strain>
    </source>
</reference>
<organism evidence="1 2">
    <name type="scientific">Lentithecium fluviatile CBS 122367</name>
    <dbReference type="NCBI Taxonomy" id="1168545"/>
    <lineage>
        <taxon>Eukaryota</taxon>
        <taxon>Fungi</taxon>
        <taxon>Dikarya</taxon>
        <taxon>Ascomycota</taxon>
        <taxon>Pezizomycotina</taxon>
        <taxon>Dothideomycetes</taxon>
        <taxon>Pleosporomycetidae</taxon>
        <taxon>Pleosporales</taxon>
        <taxon>Massarineae</taxon>
        <taxon>Lentitheciaceae</taxon>
        <taxon>Lentithecium</taxon>
    </lineage>
</organism>